<dbReference type="PANTHER" id="PTHR12236">
    <property type="entry name" value="STRUCTURAL CONTITUENT OF CUTICLE"/>
    <property type="match status" value="1"/>
</dbReference>
<evidence type="ECO:0008006" key="7">
    <source>
        <dbReference type="Google" id="ProtNLM"/>
    </source>
</evidence>
<evidence type="ECO:0000313" key="6">
    <source>
        <dbReference type="Proteomes" id="UP001497623"/>
    </source>
</evidence>
<dbReference type="Pfam" id="PF00379">
    <property type="entry name" value="Chitin_bind_4"/>
    <property type="match status" value="1"/>
</dbReference>
<dbReference type="InterPro" id="IPR051217">
    <property type="entry name" value="Insect_Cuticle_Struc_Prot"/>
</dbReference>
<evidence type="ECO:0000256" key="1">
    <source>
        <dbReference type="ARBA" id="ARBA00022460"/>
    </source>
</evidence>
<keyword evidence="1 2" id="KW-0193">Cuticle</keyword>
<dbReference type="EMBL" id="CAXKWB010025473">
    <property type="protein sequence ID" value="CAL4128251.1"/>
    <property type="molecule type" value="Genomic_DNA"/>
</dbReference>
<accession>A0AAV2RMW7</accession>
<sequence>FVIIARRKISTMASALFLMFLVGCIHALPQPDFGNSSPSSSYGAPPASNSYGPSQPSYNSGGGGMPYDFSYGVNDAYSSSNYGQSEKSDGKNVQGYYTVDLPDGRKQTVKYTADHDRGFIAEVSYEGEAQYAPAAPAVTFFKGSGGGYGAGGGAGSSSGGYSPGAGGASSGGYSPGGGW</sequence>
<feature type="non-terminal residue" evidence="5">
    <location>
        <position position="1"/>
    </location>
</feature>
<evidence type="ECO:0000256" key="3">
    <source>
        <dbReference type="SAM" id="MobiDB-lite"/>
    </source>
</evidence>
<feature type="region of interest" description="Disordered" evidence="3">
    <location>
        <begin position="35"/>
        <end position="57"/>
    </location>
</feature>
<dbReference type="InterPro" id="IPR031311">
    <property type="entry name" value="CHIT_BIND_RR_consensus"/>
</dbReference>
<dbReference type="GO" id="GO:0005615">
    <property type="term" value="C:extracellular space"/>
    <property type="evidence" value="ECO:0007669"/>
    <property type="project" value="TreeGrafter"/>
</dbReference>
<feature type="signal peptide" evidence="4">
    <location>
        <begin position="1"/>
        <end position="27"/>
    </location>
</feature>
<dbReference type="GO" id="GO:0042302">
    <property type="term" value="F:structural constituent of cuticle"/>
    <property type="evidence" value="ECO:0007669"/>
    <property type="project" value="UniProtKB-UniRule"/>
</dbReference>
<gene>
    <name evidence="5" type="ORF">MNOR_LOCUS26006</name>
</gene>
<name>A0AAV2RMW7_MEGNR</name>
<comment type="caution">
    <text evidence="5">The sequence shown here is derived from an EMBL/GenBank/DDBJ whole genome shotgun (WGS) entry which is preliminary data.</text>
</comment>
<feature type="chain" id="PRO_5043819586" description="Pro-resilin" evidence="4">
    <location>
        <begin position="28"/>
        <end position="179"/>
    </location>
</feature>
<dbReference type="Proteomes" id="UP001497623">
    <property type="component" value="Unassembled WGS sequence"/>
</dbReference>
<feature type="region of interest" description="Disordered" evidence="3">
    <location>
        <begin position="152"/>
        <end position="179"/>
    </location>
</feature>
<protein>
    <recommendedName>
        <fullName evidence="7">Pro-resilin</fullName>
    </recommendedName>
</protein>
<dbReference type="PROSITE" id="PS00233">
    <property type="entry name" value="CHIT_BIND_RR_1"/>
    <property type="match status" value="1"/>
</dbReference>
<dbReference type="PROSITE" id="PS51155">
    <property type="entry name" value="CHIT_BIND_RR_2"/>
    <property type="match status" value="1"/>
</dbReference>
<proteinExistence type="predicted"/>
<feature type="compositionally biased region" description="Low complexity" evidence="3">
    <location>
        <begin position="35"/>
        <end position="51"/>
    </location>
</feature>
<dbReference type="AlphaFoldDB" id="A0AAV2RMW7"/>
<keyword evidence="6" id="KW-1185">Reference proteome</keyword>
<evidence type="ECO:0000256" key="2">
    <source>
        <dbReference type="PROSITE-ProRule" id="PRU00497"/>
    </source>
</evidence>
<organism evidence="5 6">
    <name type="scientific">Meganyctiphanes norvegica</name>
    <name type="common">Northern krill</name>
    <name type="synonym">Thysanopoda norvegica</name>
    <dbReference type="NCBI Taxonomy" id="48144"/>
    <lineage>
        <taxon>Eukaryota</taxon>
        <taxon>Metazoa</taxon>
        <taxon>Ecdysozoa</taxon>
        <taxon>Arthropoda</taxon>
        <taxon>Crustacea</taxon>
        <taxon>Multicrustacea</taxon>
        <taxon>Malacostraca</taxon>
        <taxon>Eumalacostraca</taxon>
        <taxon>Eucarida</taxon>
        <taxon>Euphausiacea</taxon>
        <taxon>Euphausiidae</taxon>
        <taxon>Meganyctiphanes</taxon>
    </lineage>
</organism>
<reference evidence="5 6" key="1">
    <citation type="submission" date="2024-05" db="EMBL/GenBank/DDBJ databases">
        <authorList>
            <person name="Wallberg A."/>
        </authorList>
    </citation>
    <scope>NUCLEOTIDE SEQUENCE [LARGE SCALE GENOMIC DNA]</scope>
</reference>
<evidence type="ECO:0000313" key="5">
    <source>
        <dbReference type="EMBL" id="CAL4128251.1"/>
    </source>
</evidence>
<keyword evidence="4" id="KW-0732">Signal</keyword>
<dbReference type="InterPro" id="IPR000618">
    <property type="entry name" value="Insect_cuticle"/>
</dbReference>
<dbReference type="PRINTS" id="PR00947">
    <property type="entry name" value="CUTICLE"/>
</dbReference>
<evidence type="ECO:0000256" key="4">
    <source>
        <dbReference type="SAM" id="SignalP"/>
    </source>
</evidence>
<dbReference type="GO" id="GO:0031012">
    <property type="term" value="C:extracellular matrix"/>
    <property type="evidence" value="ECO:0007669"/>
    <property type="project" value="TreeGrafter"/>
</dbReference>
<dbReference type="PANTHER" id="PTHR12236:SF79">
    <property type="entry name" value="CUTICULAR PROTEIN 50CB-RELATED"/>
    <property type="match status" value="1"/>
</dbReference>